<evidence type="ECO:0000256" key="2">
    <source>
        <dbReference type="SAM" id="SignalP"/>
    </source>
</evidence>
<keyword evidence="2" id="KW-0732">Signal</keyword>
<dbReference type="PROSITE" id="PS51257">
    <property type="entry name" value="PROKAR_LIPOPROTEIN"/>
    <property type="match status" value="1"/>
</dbReference>
<feature type="region of interest" description="Disordered" evidence="1">
    <location>
        <begin position="137"/>
        <end position="198"/>
    </location>
</feature>
<gene>
    <name evidence="3" type="ORF">BSU04_23220</name>
</gene>
<feature type="signal peptide" evidence="2">
    <location>
        <begin position="1"/>
        <end position="37"/>
    </location>
</feature>
<comment type="caution">
    <text evidence="3">The sequence shown here is derived from an EMBL/GenBank/DDBJ whole genome shotgun (WGS) entry which is preliminary data.</text>
</comment>
<dbReference type="EMBL" id="MTHB01000139">
    <property type="protein sequence ID" value="OXC76140.1"/>
    <property type="molecule type" value="Genomic_DNA"/>
</dbReference>
<evidence type="ECO:0008006" key="5">
    <source>
        <dbReference type="Google" id="ProtNLM"/>
    </source>
</evidence>
<reference evidence="4" key="1">
    <citation type="submission" date="2017-01" db="EMBL/GenBank/DDBJ databases">
        <title>Genome Analysis of Deinococcus marmoris KOPRI26562.</title>
        <authorList>
            <person name="Kim J.H."/>
            <person name="Oh H.-M."/>
        </authorList>
    </citation>
    <scope>NUCLEOTIDE SEQUENCE [LARGE SCALE GENOMIC DNA]</scope>
    <source>
        <strain evidence="4">PAMC 26633</strain>
    </source>
</reference>
<organism evidence="3 4">
    <name type="scientific">Caballeronia sordidicola</name>
    <name type="common">Burkholderia sordidicola</name>
    <dbReference type="NCBI Taxonomy" id="196367"/>
    <lineage>
        <taxon>Bacteria</taxon>
        <taxon>Pseudomonadati</taxon>
        <taxon>Pseudomonadota</taxon>
        <taxon>Betaproteobacteria</taxon>
        <taxon>Burkholderiales</taxon>
        <taxon>Burkholderiaceae</taxon>
        <taxon>Caballeronia</taxon>
    </lineage>
</organism>
<evidence type="ECO:0000313" key="3">
    <source>
        <dbReference type="EMBL" id="OXC76140.1"/>
    </source>
</evidence>
<feature type="chain" id="PRO_5012578888" description="Lipoprotein" evidence="2">
    <location>
        <begin position="38"/>
        <end position="198"/>
    </location>
</feature>
<protein>
    <recommendedName>
        <fullName evidence="5">Lipoprotein</fullName>
    </recommendedName>
</protein>
<name>A0A226WZF8_CABSO</name>
<proteinExistence type="predicted"/>
<sequence>MRKTLLRCTSLTKTASMSSVVAAIALMAGCSTSGQIAGETMEQATAPLTCTNKAECDAWWARAQVWVSNHSEYKLQTVTDSIIQTDGPSGGKRALAYQITKTPSNEGTATIGFAAHCDNMLGCEPNPWKAGADFKQFVRGGPSQMGTPGGATASGNALPPVSPAPPASQPMRQNLPVQPMPPTLENQPGQSGQILTPQ</sequence>
<dbReference type="Proteomes" id="UP000214720">
    <property type="component" value="Unassembled WGS sequence"/>
</dbReference>
<feature type="compositionally biased region" description="Polar residues" evidence="1">
    <location>
        <begin position="184"/>
        <end position="198"/>
    </location>
</feature>
<dbReference type="AlphaFoldDB" id="A0A226WZF8"/>
<evidence type="ECO:0000256" key="1">
    <source>
        <dbReference type="SAM" id="MobiDB-lite"/>
    </source>
</evidence>
<evidence type="ECO:0000313" key="4">
    <source>
        <dbReference type="Proteomes" id="UP000214720"/>
    </source>
</evidence>
<accession>A0A226WZF8</accession>